<reference evidence="5" key="1">
    <citation type="submission" date="2016-10" db="EMBL/GenBank/DDBJ databases">
        <title>Sequence of Gallionella enrichment culture.</title>
        <authorList>
            <person name="Poehlein A."/>
            <person name="Muehling M."/>
            <person name="Daniel R."/>
        </authorList>
    </citation>
    <scope>NUCLEOTIDE SEQUENCE</scope>
</reference>
<organism evidence="5">
    <name type="scientific">mine drainage metagenome</name>
    <dbReference type="NCBI Taxonomy" id="410659"/>
    <lineage>
        <taxon>unclassified sequences</taxon>
        <taxon>metagenomes</taxon>
        <taxon>ecological metagenomes</taxon>
    </lineage>
</organism>
<dbReference type="PANTHER" id="PTHR47235:SF1">
    <property type="entry name" value="BLR6548 PROTEIN"/>
    <property type="match status" value="1"/>
</dbReference>
<protein>
    <submittedName>
        <fullName evidence="5">Leucine-specific-binding protein</fullName>
    </submittedName>
</protein>
<dbReference type="GO" id="GO:0006865">
    <property type="term" value="P:amino acid transport"/>
    <property type="evidence" value="ECO:0007669"/>
    <property type="project" value="UniProtKB-KW"/>
</dbReference>
<dbReference type="PANTHER" id="PTHR47235">
    <property type="entry name" value="BLR6548 PROTEIN"/>
    <property type="match status" value="1"/>
</dbReference>
<dbReference type="Pfam" id="PF13458">
    <property type="entry name" value="Peripla_BP_6"/>
    <property type="match status" value="1"/>
</dbReference>
<evidence type="ECO:0000256" key="3">
    <source>
        <dbReference type="ARBA" id="ARBA00022970"/>
    </source>
</evidence>
<sequence length="376" mass="39845">MKFFWALLLSLALSAPALAAEPGVTDSQILIGQSAPFTGPASQLGIRLRMGIDAYFKSVNADGGVDGRQLKLISLDDGYEPSRAIANTKQLIDNDKVFALLGYVGTPTTLAAKPLIDAAKIPLVGPFTGAMALRDPVDRYIFNIRASYNDETRQIVDNFLFLGLKKVAVFYQDDAYGNAGLTGVVKALATHGLKPVATGTVKRNTVDVAAALKSILPAHPDLIVEVGTYTEAAAFIQQARAQGYGGQFANVSFVGSEALAKALGPAGNGVMITQVVPFPYSGVAAIVREYQARMTAAGHPNDYDFTSLEGYVDAKILVQGLRKAGKALTRSNLIDALNGMSAEDLGGFVVHFTPTDHSGSSYVDVTSITQNGKFRH</sequence>
<evidence type="ECO:0000256" key="1">
    <source>
        <dbReference type="ARBA" id="ARBA00022448"/>
    </source>
</evidence>
<keyword evidence="3" id="KW-0029">Amino-acid transport</keyword>
<comment type="caution">
    <text evidence="5">The sequence shown here is derived from an EMBL/GenBank/DDBJ whole genome shotgun (WGS) entry which is preliminary data.</text>
</comment>
<dbReference type="SUPFAM" id="SSF53822">
    <property type="entry name" value="Periplasmic binding protein-like I"/>
    <property type="match status" value="1"/>
</dbReference>
<accession>A0A1J5REW8</accession>
<dbReference type="InterPro" id="IPR000709">
    <property type="entry name" value="Leu_Ile_Val-bd"/>
</dbReference>
<gene>
    <name evidence="5" type="primary">livK_1</name>
    <name evidence="5" type="ORF">GALL_241020</name>
</gene>
<keyword evidence="2" id="KW-0732">Signal</keyword>
<dbReference type="PRINTS" id="PR00337">
    <property type="entry name" value="LEUILEVALBP"/>
</dbReference>
<dbReference type="Gene3D" id="3.40.50.2300">
    <property type="match status" value="2"/>
</dbReference>
<dbReference type="EMBL" id="MLJW01000197">
    <property type="protein sequence ID" value="OIQ93914.1"/>
    <property type="molecule type" value="Genomic_DNA"/>
</dbReference>
<evidence type="ECO:0000256" key="2">
    <source>
        <dbReference type="ARBA" id="ARBA00022729"/>
    </source>
</evidence>
<dbReference type="CDD" id="cd19978">
    <property type="entry name" value="PBP1_ABC_ligand_binding-like"/>
    <property type="match status" value="1"/>
</dbReference>
<name>A0A1J5REW8_9ZZZZ</name>
<proteinExistence type="predicted"/>
<feature type="domain" description="Leucine-binding protein" evidence="4">
    <location>
        <begin position="29"/>
        <end position="373"/>
    </location>
</feature>
<dbReference type="InterPro" id="IPR028082">
    <property type="entry name" value="Peripla_BP_I"/>
</dbReference>
<evidence type="ECO:0000259" key="4">
    <source>
        <dbReference type="Pfam" id="PF13458"/>
    </source>
</evidence>
<dbReference type="InterPro" id="IPR028081">
    <property type="entry name" value="Leu-bd"/>
</dbReference>
<dbReference type="AlphaFoldDB" id="A0A1J5REW8"/>
<keyword evidence="1" id="KW-0813">Transport</keyword>
<evidence type="ECO:0000313" key="5">
    <source>
        <dbReference type="EMBL" id="OIQ93914.1"/>
    </source>
</evidence>